<proteinExistence type="predicted"/>
<dbReference type="GO" id="GO:0016887">
    <property type="term" value="F:ATP hydrolysis activity"/>
    <property type="evidence" value="ECO:0007669"/>
    <property type="project" value="InterPro"/>
</dbReference>
<evidence type="ECO:0000313" key="6">
    <source>
        <dbReference type="Proteomes" id="UP000319014"/>
    </source>
</evidence>
<name>A0A521DG23_9RHOB</name>
<sequence>MTQPIPGIQTIGMSYAIGPRRVIDGIDLRLDGPRVGIIGRNGSGKSTLSRLLAGLLQPSDGTIRVEGVDVWDDRRAAIATLGILFQNPEHQIIFPTVLEEMTFGLRQLGRAKSEAKDAALATLAQFGKAHWHDASTEALSQGQKHLLCLMAVMAMRPRWLILDEPFAGLDIPTRMQLVRHLESCGAKLLHISHDPRDLAGYGHICWLDQGRIRATGGPEVLAQFETQMLAEGARDDLADLAG</sequence>
<reference evidence="5 6" key="1">
    <citation type="submission" date="2017-05" db="EMBL/GenBank/DDBJ databases">
        <authorList>
            <person name="Varghese N."/>
            <person name="Submissions S."/>
        </authorList>
    </citation>
    <scope>NUCLEOTIDE SEQUENCE [LARGE SCALE GENOMIC DNA]</scope>
    <source>
        <strain evidence="5 6">DSM 100094</strain>
    </source>
</reference>
<dbReference type="InterPro" id="IPR027417">
    <property type="entry name" value="P-loop_NTPase"/>
</dbReference>
<dbReference type="CDD" id="cd03225">
    <property type="entry name" value="ABC_cobalt_CbiO_domain1"/>
    <property type="match status" value="1"/>
</dbReference>
<evidence type="ECO:0000256" key="2">
    <source>
        <dbReference type="ARBA" id="ARBA00022741"/>
    </source>
</evidence>
<dbReference type="InterPro" id="IPR003593">
    <property type="entry name" value="AAA+_ATPase"/>
</dbReference>
<dbReference type="GO" id="GO:0043190">
    <property type="term" value="C:ATP-binding cassette (ABC) transporter complex"/>
    <property type="evidence" value="ECO:0007669"/>
    <property type="project" value="TreeGrafter"/>
</dbReference>
<evidence type="ECO:0000259" key="4">
    <source>
        <dbReference type="PROSITE" id="PS50893"/>
    </source>
</evidence>
<dbReference type="InterPro" id="IPR003439">
    <property type="entry name" value="ABC_transporter-like_ATP-bd"/>
</dbReference>
<dbReference type="GO" id="GO:0042626">
    <property type="term" value="F:ATPase-coupled transmembrane transporter activity"/>
    <property type="evidence" value="ECO:0007669"/>
    <property type="project" value="TreeGrafter"/>
</dbReference>
<dbReference type="AlphaFoldDB" id="A0A521DG23"/>
<dbReference type="SMART" id="SM00382">
    <property type="entry name" value="AAA"/>
    <property type="match status" value="1"/>
</dbReference>
<dbReference type="Gene3D" id="3.40.50.300">
    <property type="entry name" value="P-loop containing nucleotide triphosphate hydrolases"/>
    <property type="match status" value="1"/>
</dbReference>
<dbReference type="InterPro" id="IPR050095">
    <property type="entry name" value="ECF_ABC_transporter_ATP-bd"/>
</dbReference>
<dbReference type="PANTHER" id="PTHR43553">
    <property type="entry name" value="HEAVY METAL TRANSPORTER"/>
    <property type="match status" value="1"/>
</dbReference>
<dbReference type="Proteomes" id="UP000319014">
    <property type="component" value="Unassembled WGS sequence"/>
</dbReference>
<protein>
    <submittedName>
        <fullName evidence="5">Biotin transport system ATP-binding protein</fullName>
    </submittedName>
</protein>
<organism evidence="5 6">
    <name type="scientific">Paracoccus laeviglucosivorans</name>
    <dbReference type="NCBI Taxonomy" id="1197861"/>
    <lineage>
        <taxon>Bacteria</taxon>
        <taxon>Pseudomonadati</taxon>
        <taxon>Pseudomonadota</taxon>
        <taxon>Alphaproteobacteria</taxon>
        <taxon>Rhodobacterales</taxon>
        <taxon>Paracoccaceae</taxon>
        <taxon>Paracoccus</taxon>
    </lineage>
</organism>
<dbReference type="SUPFAM" id="SSF52540">
    <property type="entry name" value="P-loop containing nucleoside triphosphate hydrolases"/>
    <property type="match status" value="1"/>
</dbReference>
<dbReference type="RefSeq" id="WP_142663143.1">
    <property type="nucleotide sequence ID" value="NZ_FXTK01000008.1"/>
</dbReference>
<dbReference type="PROSITE" id="PS50893">
    <property type="entry name" value="ABC_TRANSPORTER_2"/>
    <property type="match status" value="1"/>
</dbReference>
<evidence type="ECO:0000256" key="1">
    <source>
        <dbReference type="ARBA" id="ARBA00022448"/>
    </source>
</evidence>
<evidence type="ECO:0000256" key="3">
    <source>
        <dbReference type="ARBA" id="ARBA00022840"/>
    </source>
</evidence>
<dbReference type="InterPro" id="IPR015856">
    <property type="entry name" value="ABC_transpr_CbiO/EcfA_su"/>
</dbReference>
<evidence type="ECO:0000313" key="5">
    <source>
        <dbReference type="EMBL" id="SMO70566.1"/>
    </source>
</evidence>
<dbReference type="Pfam" id="PF00005">
    <property type="entry name" value="ABC_tran"/>
    <property type="match status" value="1"/>
</dbReference>
<dbReference type="GO" id="GO:0005524">
    <property type="term" value="F:ATP binding"/>
    <property type="evidence" value="ECO:0007669"/>
    <property type="project" value="UniProtKB-KW"/>
</dbReference>
<gene>
    <name evidence="5" type="ORF">SAMN06265221_1087</name>
</gene>
<keyword evidence="6" id="KW-1185">Reference proteome</keyword>
<dbReference type="EMBL" id="FXTK01000008">
    <property type="protein sequence ID" value="SMO70566.1"/>
    <property type="molecule type" value="Genomic_DNA"/>
</dbReference>
<keyword evidence="2" id="KW-0547">Nucleotide-binding</keyword>
<keyword evidence="3 5" id="KW-0067">ATP-binding</keyword>
<keyword evidence="1" id="KW-0813">Transport</keyword>
<dbReference type="OrthoDB" id="9782163at2"/>
<accession>A0A521DG23</accession>
<feature type="domain" description="ABC transporter" evidence="4">
    <location>
        <begin position="8"/>
        <end position="234"/>
    </location>
</feature>